<accession>A0A9X2C3P6</accession>
<dbReference type="Gene3D" id="1.10.287.130">
    <property type="match status" value="1"/>
</dbReference>
<keyword evidence="4" id="KW-0732">Signal</keyword>
<dbReference type="PANTHER" id="PTHR43547">
    <property type="entry name" value="TWO-COMPONENT HISTIDINE KINASE"/>
    <property type="match status" value="1"/>
</dbReference>
<dbReference type="NCBIfam" id="TIGR00229">
    <property type="entry name" value="sensory_box"/>
    <property type="match status" value="2"/>
</dbReference>
<evidence type="ECO:0000256" key="4">
    <source>
        <dbReference type="ARBA" id="ARBA00022729"/>
    </source>
</evidence>
<dbReference type="Pfam" id="PF13426">
    <property type="entry name" value="PAS_9"/>
    <property type="match status" value="2"/>
</dbReference>
<feature type="domain" description="PAC" evidence="14">
    <location>
        <begin position="219"/>
        <end position="272"/>
    </location>
</feature>
<dbReference type="SUPFAM" id="SSF47384">
    <property type="entry name" value="Homodimeric domain of signal transducing histidine kinase"/>
    <property type="match status" value="1"/>
</dbReference>
<dbReference type="InterPro" id="IPR036890">
    <property type="entry name" value="HATPase_C_sf"/>
</dbReference>
<dbReference type="InterPro" id="IPR003594">
    <property type="entry name" value="HATPase_dom"/>
</dbReference>
<dbReference type="InterPro" id="IPR001610">
    <property type="entry name" value="PAC"/>
</dbReference>
<reference evidence="15" key="1">
    <citation type="submission" date="2021-11" db="EMBL/GenBank/DDBJ databases">
        <title>BS-T2-15 a new species belonging to the Comamonadaceae family isolated from the soil of a French oak forest.</title>
        <authorList>
            <person name="Mieszkin S."/>
            <person name="Alain K."/>
        </authorList>
    </citation>
    <scope>NUCLEOTIDE SEQUENCE</scope>
    <source>
        <strain evidence="15">BS-T2-15</strain>
    </source>
</reference>
<feature type="domain" description="PAS" evidence="13">
    <location>
        <begin position="145"/>
        <end position="200"/>
    </location>
</feature>
<evidence type="ECO:0000256" key="10">
    <source>
        <dbReference type="SAM" id="Coils"/>
    </source>
</evidence>
<dbReference type="EC" id="2.7.13.3" evidence="2"/>
<dbReference type="AlphaFoldDB" id="A0A9X2C3P6"/>
<keyword evidence="3 9" id="KW-0597">Phosphoprotein</keyword>
<dbReference type="Pfam" id="PF02518">
    <property type="entry name" value="HATPase_c"/>
    <property type="match status" value="1"/>
</dbReference>
<dbReference type="CDD" id="cd00082">
    <property type="entry name" value="HisKA"/>
    <property type="match status" value="1"/>
</dbReference>
<dbReference type="CDD" id="cd00130">
    <property type="entry name" value="PAS"/>
    <property type="match status" value="2"/>
</dbReference>
<dbReference type="PANTHER" id="PTHR43547:SF2">
    <property type="entry name" value="HYBRID SIGNAL TRANSDUCTION HISTIDINE KINASE C"/>
    <property type="match status" value="1"/>
</dbReference>
<dbReference type="PRINTS" id="PR00344">
    <property type="entry name" value="BCTRLSENSOR"/>
</dbReference>
<feature type="domain" description="PAS" evidence="13">
    <location>
        <begin position="17"/>
        <end position="72"/>
    </location>
</feature>
<keyword evidence="16" id="KW-1185">Reference proteome</keyword>
<dbReference type="InterPro" id="IPR035965">
    <property type="entry name" value="PAS-like_dom_sf"/>
</dbReference>
<keyword evidence="5" id="KW-0902">Two-component regulatory system</keyword>
<feature type="domain" description="PAC" evidence="14">
    <location>
        <begin position="92"/>
        <end position="144"/>
    </location>
</feature>
<dbReference type="SMART" id="SM00387">
    <property type="entry name" value="HATPase_c"/>
    <property type="match status" value="1"/>
</dbReference>
<dbReference type="InterPro" id="IPR001789">
    <property type="entry name" value="Sig_transdc_resp-reg_receiver"/>
</dbReference>
<evidence type="ECO:0000259" key="11">
    <source>
        <dbReference type="PROSITE" id="PS50109"/>
    </source>
</evidence>
<dbReference type="Proteomes" id="UP001139353">
    <property type="component" value="Unassembled WGS sequence"/>
</dbReference>
<dbReference type="Pfam" id="PF00512">
    <property type="entry name" value="HisKA"/>
    <property type="match status" value="1"/>
</dbReference>
<feature type="domain" description="Histidine kinase" evidence="11">
    <location>
        <begin position="303"/>
        <end position="522"/>
    </location>
</feature>
<comment type="caution">
    <text evidence="15">The sequence shown here is derived from an EMBL/GenBank/DDBJ whole genome shotgun (WGS) entry which is preliminary data.</text>
</comment>
<dbReference type="Pfam" id="PF00072">
    <property type="entry name" value="Response_reg"/>
    <property type="match status" value="1"/>
</dbReference>
<dbReference type="SUPFAM" id="SSF55874">
    <property type="entry name" value="ATPase domain of HSP90 chaperone/DNA topoisomerase II/histidine kinase"/>
    <property type="match status" value="1"/>
</dbReference>
<keyword evidence="10" id="KW-0175">Coiled coil</keyword>
<dbReference type="InterPro" id="IPR036097">
    <property type="entry name" value="HisK_dim/P_sf"/>
</dbReference>
<evidence type="ECO:0000259" key="13">
    <source>
        <dbReference type="PROSITE" id="PS50112"/>
    </source>
</evidence>
<keyword evidence="6" id="KW-0843">Virulence</keyword>
<proteinExistence type="predicted"/>
<evidence type="ECO:0000256" key="1">
    <source>
        <dbReference type="ARBA" id="ARBA00000085"/>
    </source>
</evidence>
<evidence type="ECO:0000313" key="15">
    <source>
        <dbReference type="EMBL" id="MCK9687875.1"/>
    </source>
</evidence>
<evidence type="ECO:0000256" key="6">
    <source>
        <dbReference type="ARBA" id="ARBA00023026"/>
    </source>
</evidence>
<comment type="catalytic activity">
    <reaction evidence="1">
        <text>ATP + protein L-histidine = ADP + protein N-phospho-L-histidine.</text>
        <dbReference type="EC" id="2.7.13.3"/>
    </reaction>
</comment>
<evidence type="ECO:0000313" key="16">
    <source>
        <dbReference type="Proteomes" id="UP001139353"/>
    </source>
</evidence>
<dbReference type="SMART" id="SM00091">
    <property type="entry name" value="PAS"/>
    <property type="match status" value="2"/>
</dbReference>
<dbReference type="SUPFAM" id="SSF52172">
    <property type="entry name" value="CheY-like"/>
    <property type="match status" value="1"/>
</dbReference>
<evidence type="ECO:0000256" key="8">
    <source>
        <dbReference type="ARBA" id="ARBA00070152"/>
    </source>
</evidence>
<dbReference type="SMART" id="SM00388">
    <property type="entry name" value="HisKA"/>
    <property type="match status" value="1"/>
</dbReference>
<dbReference type="CDD" id="cd16922">
    <property type="entry name" value="HATPase_EvgS-ArcB-TorS-like"/>
    <property type="match status" value="1"/>
</dbReference>
<feature type="domain" description="Response regulatory" evidence="12">
    <location>
        <begin position="553"/>
        <end position="670"/>
    </location>
</feature>
<evidence type="ECO:0000256" key="3">
    <source>
        <dbReference type="ARBA" id="ARBA00022553"/>
    </source>
</evidence>
<dbReference type="InterPro" id="IPR005467">
    <property type="entry name" value="His_kinase_dom"/>
</dbReference>
<feature type="coiled-coil region" evidence="10">
    <location>
        <begin position="265"/>
        <end position="292"/>
    </location>
</feature>
<sequence length="673" mass="74820">MTLDTRPPLAGDDLIRSEERFRLLVESVRDYAIFMLDKQGHVLTWNAGAERFKGYRADEIIGSHFSRFYPPEALARGLPAEELEVAAREGSFEDEGWRVRKDGSLFWANVVITAMRDGSGELVGYAKVTRDLTQRRHHEEELRQSEERFRLMVEGVEDYAIFMLDVNGRVATWNVGAQRIKGYGVDEIIGQHFSIFYPQDAKDSGWPEHELRVAAETGRFVDTGWRLRKDGTAFWANVTITAMRDESGRLIGFAKLTRDMTQSKRVEAIETANQQREEILDAERNARMAAQRATRIKDEFLATLSHELRTPLSSILGWTQILLKGLGTSPEDQRRAIEVIDRNARAQVQLIDDLLDLSRIMTGKMRLDLQQVSMLDIVQAAVDSATPTAAAKNIKLRSLLDPSRMMVNGDAGRLQQVIWNLLTNAIKFTPKGGQVQVLLQRVNSHIELSVADNGMGIPESFIGQVFDRFSQRDSSTTRTHGGLGLGLAICRQLVELHGGIIRAASPGEGQGSTFFVELPLSIMQVETERERTHPTTEANEPDGVVLPRLDGVHAFVIDDEPDARELLTRVLADQGAVVASFDSAAAALAALRGSRPTVIVSDVGMPGMDGYQMMRTLRANEPRDSRIPALALTAFARAEDRKRSLVAGFQAHLSKPFDVAELVLLVADLVGRS</sequence>
<evidence type="ECO:0000256" key="5">
    <source>
        <dbReference type="ARBA" id="ARBA00023012"/>
    </source>
</evidence>
<dbReference type="PROSITE" id="PS50113">
    <property type="entry name" value="PAC"/>
    <property type="match status" value="2"/>
</dbReference>
<evidence type="ECO:0000256" key="7">
    <source>
        <dbReference type="ARBA" id="ARBA00058004"/>
    </source>
</evidence>
<evidence type="ECO:0000259" key="12">
    <source>
        <dbReference type="PROSITE" id="PS50110"/>
    </source>
</evidence>
<dbReference type="Gene3D" id="3.40.50.2300">
    <property type="match status" value="1"/>
</dbReference>
<dbReference type="Gene3D" id="3.30.565.10">
    <property type="entry name" value="Histidine kinase-like ATPase, C-terminal domain"/>
    <property type="match status" value="1"/>
</dbReference>
<evidence type="ECO:0000259" key="14">
    <source>
        <dbReference type="PROSITE" id="PS50113"/>
    </source>
</evidence>
<gene>
    <name evidence="15" type="ORF">LPC04_19400</name>
</gene>
<comment type="function">
    <text evidence="7">Member of the two-component regulatory system BvgS/BvgA. Phosphorylates BvgA via a four-step phosphorelay in response to environmental signals.</text>
</comment>
<feature type="modified residue" description="4-aspartylphosphate" evidence="9">
    <location>
        <position position="602"/>
    </location>
</feature>
<name>A0A9X2C3P6_9BURK</name>
<protein>
    <recommendedName>
        <fullName evidence="8">Virulence sensor protein BvgS</fullName>
        <ecNumber evidence="2">2.7.13.3</ecNumber>
    </recommendedName>
</protein>
<evidence type="ECO:0000256" key="2">
    <source>
        <dbReference type="ARBA" id="ARBA00012438"/>
    </source>
</evidence>
<dbReference type="InterPro" id="IPR000700">
    <property type="entry name" value="PAS-assoc_C"/>
</dbReference>
<dbReference type="Gene3D" id="3.30.450.20">
    <property type="entry name" value="PAS domain"/>
    <property type="match status" value="2"/>
</dbReference>
<dbReference type="GO" id="GO:0000155">
    <property type="term" value="F:phosphorelay sensor kinase activity"/>
    <property type="evidence" value="ECO:0007669"/>
    <property type="project" value="InterPro"/>
</dbReference>
<dbReference type="PROSITE" id="PS50109">
    <property type="entry name" value="HIS_KIN"/>
    <property type="match status" value="1"/>
</dbReference>
<dbReference type="InterPro" id="IPR000014">
    <property type="entry name" value="PAS"/>
</dbReference>
<dbReference type="EMBL" id="JAJLJH010000006">
    <property type="protein sequence ID" value="MCK9687875.1"/>
    <property type="molecule type" value="Genomic_DNA"/>
</dbReference>
<dbReference type="SMART" id="SM00448">
    <property type="entry name" value="REC"/>
    <property type="match status" value="1"/>
</dbReference>
<dbReference type="RefSeq" id="WP_275683919.1">
    <property type="nucleotide sequence ID" value="NZ_JAJLJH010000006.1"/>
</dbReference>
<dbReference type="InterPro" id="IPR004358">
    <property type="entry name" value="Sig_transdc_His_kin-like_C"/>
</dbReference>
<dbReference type="SMART" id="SM00086">
    <property type="entry name" value="PAC"/>
    <property type="match status" value="2"/>
</dbReference>
<dbReference type="InterPro" id="IPR011006">
    <property type="entry name" value="CheY-like_superfamily"/>
</dbReference>
<dbReference type="PROSITE" id="PS50112">
    <property type="entry name" value="PAS"/>
    <property type="match status" value="2"/>
</dbReference>
<dbReference type="InterPro" id="IPR003661">
    <property type="entry name" value="HisK_dim/P_dom"/>
</dbReference>
<organism evidence="15 16">
    <name type="scientific">Scleromatobacter humisilvae</name>
    <dbReference type="NCBI Taxonomy" id="2897159"/>
    <lineage>
        <taxon>Bacteria</taxon>
        <taxon>Pseudomonadati</taxon>
        <taxon>Pseudomonadota</taxon>
        <taxon>Betaproteobacteria</taxon>
        <taxon>Burkholderiales</taxon>
        <taxon>Sphaerotilaceae</taxon>
        <taxon>Scleromatobacter</taxon>
    </lineage>
</organism>
<dbReference type="PROSITE" id="PS50110">
    <property type="entry name" value="RESPONSE_REGULATORY"/>
    <property type="match status" value="1"/>
</dbReference>
<dbReference type="SUPFAM" id="SSF55785">
    <property type="entry name" value="PYP-like sensor domain (PAS domain)"/>
    <property type="match status" value="2"/>
</dbReference>
<dbReference type="CDD" id="cd17580">
    <property type="entry name" value="REC_2_DhkD-like"/>
    <property type="match status" value="1"/>
</dbReference>
<evidence type="ECO:0000256" key="9">
    <source>
        <dbReference type="PROSITE-ProRule" id="PRU00169"/>
    </source>
</evidence>
<dbReference type="FunFam" id="3.30.565.10:FF:000010">
    <property type="entry name" value="Sensor histidine kinase RcsC"/>
    <property type="match status" value="1"/>
</dbReference>